<feature type="compositionally biased region" description="Acidic residues" evidence="1">
    <location>
        <begin position="272"/>
        <end position="283"/>
    </location>
</feature>
<gene>
    <name evidence="2" type="ORF">UFOPK1874_01072</name>
</gene>
<dbReference type="AlphaFoldDB" id="A0A6J6I6Y3"/>
<sequence length="303" mass="33185">MTASDHVRWLSSPKLHNPTVIAAFNGWNDAADAASTAVRTLIDAWHAEPLAEIDPEEFTDFATIRPSVRLEDGVTRSIVWPKVSLWHATTPGADVILVLGPEPSLKWRLFSEQIIGVATRYDAAMILSLGALIAEVSHRGEVQVMGTANDDATIERFDLRRSRYEGPTGIISVLHDGCSQSSIPSASLWAAVPAIASQIPSPKAANALIARAGEIIGTPAPLGALHNRIVDYDNRVEAMIEDDEDLREYVERIETLGEDAFGLDNPNQLEFDFSDSDEDDDAEENIDTLVDEVEQFLRDQDGQ</sequence>
<dbReference type="InterPro" id="IPR019151">
    <property type="entry name" value="Proteasome_assmbl_chaperone_2"/>
</dbReference>
<evidence type="ECO:0000256" key="1">
    <source>
        <dbReference type="SAM" id="MobiDB-lite"/>
    </source>
</evidence>
<dbReference type="PIRSF" id="PIRSF028754">
    <property type="entry name" value="UCP028754"/>
    <property type="match status" value="1"/>
</dbReference>
<accession>A0A6J6I6Y3</accession>
<name>A0A6J6I6Y3_9ZZZZ</name>
<dbReference type="InterPro" id="IPR008492">
    <property type="entry name" value="Rv2714-like"/>
</dbReference>
<dbReference type="InterPro" id="IPR038389">
    <property type="entry name" value="PSMG2_sf"/>
</dbReference>
<dbReference type="Gene3D" id="3.40.50.10900">
    <property type="entry name" value="PAC-like subunit"/>
    <property type="match status" value="1"/>
</dbReference>
<protein>
    <submittedName>
        <fullName evidence="2">Unannotated protein</fullName>
    </submittedName>
</protein>
<feature type="region of interest" description="Disordered" evidence="1">
    <location>
        <begin position="264"/>
        <end position="283"/>
    </location>
</feature>
<proteinExistence type="predicted"/>
<dbReference type="SUPFAM" id="SSF159659">
    <property type="entry name" value="Cgl1923-like"/>
    <property type="match status" value="1"/>
</dbReference>
<reference evidence="2" key="1">
    <citation type="submission" date="2020-05" db="EMBL/GenBank/DDBJ databases">
        <authorList>
            <person name="Chiriac C."/>
            <person name="Salcher M."/>
            <person name="Ghai R."/>
            <person name="Kavagutti S V."/>
        </authorList>
    </citation>
    <scope>NUCLEOTIDE SEQUENCE</scope>
</reference>
<organism evidence="2">
    <name type="scientific">freshwater metagenome</name>
    <dbReference type="NCBI Taxonomy" id="449393"/>
    <lineage>
        <taxon>unclassified sequences</taxon>
        <taxon>metagenomes</taxon>
        <taxon>ecological metagenomes</taxon>
    </lineage>
</organism>
<dbReference type="EMBL" id="CAEZUX010000152">
    <property type="protein sequence ID" value="CAB4621390.1"/>
    <property type="molecule type" value="Genomic_DNA"/>
</dbReference>
<evidence type="ECO:0000313" key="2">
    <source>
        <dbReference type="EMBL" id="CAB4621390.1"/>
    </source>
</evidence>
<dbReference type="Pfam" id="PF09754">
    <property type="entry name" value="PAC2"/>
    <property type="match status" value="1"/>
</dbReference>